<evidence type="ECO:0000256" key="2">
    <source>
        <dbReference type="ARBA" id="ARBA00022679"/>
    </source>
</evidence>
<name>A0A1W1CKW3_9ZZZZ</name>
<evidence type="ECO:0000259" key="3">
    <source>
        <dbReference type="Pfam" id="PF00588"/>
    </source>
</evidence>
<keyword evidence="1 4" id="KW-0489">Methyltransferase</keyword>
<dbReference type="InterPro" id="IPR029028">
    <property type="entry name" value="Alpha/beta_knot_MTases"/>
</dbReference>
<dbReference type="GO" id="GO:0008173">
    <property type="term" value="F:RNA methyltransferase activity"/>
    <property type="evidence" value="ECO:0007669"/>
    <property type="project" value="InterPro"/>
</dbReference>
<dbReference type="EMBL" id="FPHF01000092">
    <property type="protein sequence ID" value="SFV66508.1"/>
    <property type="molecule type" value="Genomic_DNA"/>
</dbReference>
<dbReference type="PANTHER" id="PTHR46429:SF1">
    <property type="entry name" value="23S RRNA (GUANOSINE-2'-O-)-METHYLTRANSFERASE RLMB"/>
    <property type="match status" value="1"/>
</dbReference>
<evidence type="ECO:0000313" key="4">
    <source>
        <dbReference type="EMBL" id="SFV66508.1"/>
    </source>
</evidence>
<organism evidence="4">
    <name type="scientific">hydrothermal vent metagenome</name>
    <dbReference type="NCBI Taxonomy" id="652676"/>
    <lineage>
        <taxon>unclassified sequences</taxon>
        <taxon>metagenomes</taxon>
        <taxon>ecological metagenomes</taxon>
    </lineage>
</organism>
<dbReference type="InterPro" id="IPR029064">
    <property type="entry name" value="Ribosomal_eL30-like_sf"/>
</dbReference>
<keyword evidence="2" id="KW-0808">Transferase</keyword>
<dbReference type="GO" id="GO:0003723">
    <property type="term" value="F:RNA binding"/>
    <property type="evidence" value="ECO:0007669"/>
    <property type="project" value="InterPro"/>
</dbReference>
<dbReference type="InterPro" id="IPR029026">
    <property type="entry name" value="tRNA_m1G_MTases_N"/>
</dbReference>
<dbReference type="GO" id="GO:0032259">
    <property type="term" value="P:methylation"/>
    <property type="evidence" value="ECO:0007669"/>
    <property type="project" value="UniProtKB-KW"/>
</dbReference>
<dbReference type="SUPFAM" id="SSF75217">
    <property type="entry name" value="alpha/beta knot"/>
    <property type="match status" value="1"/>
</dbReference>
<dbReference type="AlphaFoldDB" id="A0A1W1CKW3"/>
<dbReference type="GO" id="GO:0005829">
    <property type="term" value="C:cytosol"/>
    <property type="evidence" value="ECO:0007669"/>
    <property type="project" value="TreeGrafter"/>
</dbReference>
<sequence length="256" mass="28733">MLIKIDNINIPDLEIYSSLRESAFREDGSFIADSPKVVNLVLESGVEIKSMLATQEYYDEFSELLKDKNIPKKYLTTKEEMKKIVGHKIHHNCMMHGIRPRDIELQDLGNEVLLLDGITSAENVGSIVRSCAALGVGSLVFANETPHPFNRRALRVSMGYSTFIKTHLHKDIKKSIQELQVRGYRVFAAEVAENSTPLSEVKTPDKWVLVMGHEGRGIADDILSLCDEIVSIEMQEGVKSFNVGVAASLMMYKFMN</sequence>
<proteinExistence type="predicted"/>
<dbReference type="InterPro" id="IPR004441">
    <property type="entry name" value="rRNA_MeTrfase_TrmH"/>
</dbReference>
<accession>A0A1W1CKW3</accession>
<gene>
    <name evidence="4" type="ORF">MNB_SM-4-1207</name>
</gene>
<dbReference type="InterPro" id="IPR001537">
    <property type="entry name" value="SpoU_MeTrfase"/>
</dbReference>
<protein>
    <submittedName>
        <fullName evidence="4">rRNA methylase family protein</fullName>
    </submittedName>
</protein>
<dbReference type="GO" id="GO:0006396">
    <property type="term" value="P:RNA processing"/>
    <property type="evidence" value="ECO:0007669"/>
    <property type="project" value="InterPro"/>
</dbReference>
<dbReference type="Pfam" id="PF00588">
    <property type="entry name" value="SpoU_methylase"/>
    <property type="match status" value="1"/>
</dbReference>
<dbReference type="PANTHER" id="PTHR46429">
    <property type="entry name" value="23S RRNA (GUANOSINE-2'-O-)-METHYLTRANSFERASE RLMB"/>
    <property type="match status" value="1"/>
</dbReference>
<reference evidence="4" key="1">
    <citation type="submission" date="2016-10" db="EMBL/GenBank/DDBJ databases">
        <authorList>
            <person name="de Groot N.N."/>
        </authorList>
    </citation>
    <scope>NUCLEOTIDE SEQUENCE</scope>
</reference>
<feature type="domain" description="tRNA/rRNA methyltransferase SpoU type" evidence="3">
    <location>
        <begin position="112"/>
        <end position="252"/>
    </location>
</feature>
<dbReference type="SUPFAM" id="SSF55315">
    <property type="entry name" value="L30e-like"/>
    <property type="match status" value="1"/>
</dbReference>
<evidence type="ECO:0000256" key="1">
    <source>
        <dbReference type="ARBA" id="ARBA00022603"/>
    </source>
</evidence>
<dbReference type="Gene3D" id="3.40.1280.10">
    <property type="match status" value="1"/>
</dbReference>